<reference evidence="10" key="1">
    <citation type="submission" date="2022-11" db="UniProtKB">
        <authorList>
            <consortium name="WormBaseParasite"/>
        </authorList>
    </citation>
    <scope>IDENTIFICATION</scope>
</reference>
<dbReference type="Gene3D" id="1.20.1560.10">
    <property type="entry name" value="ABC transporter type 1, transmembrane domain"/>
    <property type="match status" value="1"/>
</dbReference>
<evidence type="ECO:0000313" key="10">
    <source>
        <dbReference type="WBParaSite" id="jg25664"/>
    </source>
</evidence>
<feature type="domain" description="ABC transporter" evidence="8">
    <location>
        <begin position="105"/>
        <end position="300"/>
    </location>
</feature>
<keyword evidence="4 7" id="KW-1133">Transmembrane helix</keyword>
<accession>A0A915E248</accession>
<evidence type="ECO:0000256" key="3">
    <source>
        <dbReference type="ARBA" id="ARBA00022840"/>
    </source>
</evidence>
<dbReference type="InterPro" id="IPR003439">
    <property type="entry name" value="ABC_transporter-like_ATP-bd"/>
</dbReference>
<dbReference type="AlphaFoldDB" id="A0A915E248"/>
<protein>
    <submittedName>
        <fullName evidence="10">ABC transporter domain-containing protein</fullName>
    </submittedName>
</protein>
<evidence type="ECO:0000256" key="2">
    <source>
        <dbReference type="ARBA" id="ARBA00022741"/>
    </source>
</evidence>
<evidence type="ECO:0000256" key="6">
    <source>
        <dbReference type="SAM" id="MobiDB-lite"/>
    </source>
</evidence>
<keyword evidence="9" id="KW-1185">Reference proteome</keyword>
<dbReference type="Pfam" id="PF00005">
    <property type="entry name" value="ABC_tran"/>
    <property type="match status" value="1"/>
</dbReference>
<dbReference type="Proteomes" id="UP000887574">
    <property type="component" value="Unplaced"/>
</dbReference>
<dbReference type="InterPro" id="IPR027417">
    <property type="entry name" value="P-loop_NTPase"/>
</dbReference>
<evidence type="ECO:0000259" key="8">
    <source>
        <dbReference type="PROSITE" id="PS50893"/>
    </source>
</evidence>
<dbReference type="InterPro" id="IPR050173">
    <property type="entry name" value="ABC_transporter_C-like"/>
</dbReference>
<keyword evidence="5 7" id="KW-0472">Membrane</keyword>
<dbReference type="SMART" id="SM00382">
    <property type="entry name" value="AAA"/>
    <property type="match status" value="1"/>
</dbReference>
<dbReference type="PROSITE" id="PS50893">
    <property type="entry name" value="ABC_TRANSPORTER_2"/>
    <property type="match status" value="1"/>
</dbReference>
<proteinExistence type="predicted"/>
<keyword evidence="2" id="KW-0547">Nucleotide-binding</keyword>
<feature type="region of interest" description="Disordered" evidence="6">
    <location>
        <begin position="280"/>
        <end position="300"/>
    </location>
</feature>
<dbReference type="InterPro" id="IPR003593">
    <property type="entry name" value="AAA+_ATPase"/>
</dbReference>
<name>A0A915E248_9BILA</name>
<dbReference type="GO" id="GO:0005524">
    <property type="term" value="F:ATP binding"/>
    <property type="evidence" value="ECO:0007669"/>
    <property type="project" value="UniProtKB-KW"/>
</dbReference>
<sequence length="300" mass="33398">MFMFHSAMRWQAVWLDLLVVAATFIISCLIVLLTGQLAPAEAGMAIAFAMQMSGIFQFAVRSQTELESKLTSVERVSHYSKNIEQEAVVKDPIDFPVNWPSDGSLQFDNAVLKYPSETTPALKGVSFEVENAEKVGIVGRTGSGKSSLCSALFRLYELQSMAIIPQDPLLFSGTLRSNIDPEEQYTDDKMWKCIDEVGFRDTMISSFNEKISLDYKIEESGKNLSSGQRQIVCVIRALLRNVKIVVLDEATANNYSTLGHPQAQQSERYGQILLVEDGKVSMSKNKEEGEEVNKKNEDSS</sequence>
<evidence type="ECO:0000256" key="1">
    <source>
        <dbReference type="ARBA" id="ARBA00022692"/>
    </source>
</evidence>
<dbReference type="PANTHER" id="PTHR24223">
    <property type="entry name" value="ATP-BINDING CASSETTE SUB-FAMILY C"/>
    <property type="match status" value="1"/>
</dbReference>
<dbReference type="GO" id="GO:0016887">
    <property type="term" value="F:ATP hydrolysis activity"/>
    <property type="evidence" value="ECO:0007669"/>
    <property type="project" value="InterPro"/>
</dbReference>
<feature type="transmembrane region" description="Helical" evidence="7">
    <location>
        <begin position="12"/>
        <end position="36"/>
    </location>
</feature>
<dbReference type="SUPFAM" id="SSF52540">
    <property type="entry name" value="P-loop containing nucleoside triphosphate hydrolases"/>
    <property type="match status" value="1"/>
</dbReference>
<dbReference type="SUPFAM" id="SSF90123">
    <property type="entry name" value="ABC transporter transmembrane region"/>
    <property type="match status" value="1"/>
</dbReference>
<evidence type="ECO:0000313" key="9">
    <source>
        <dbReference type="Proteomes" id="UP000887574"/>
    </source>
</evidence>
<evidence type="ECO:0000256" key="4">
    <source>
        <dbReference type="ARBA" id="ARBA00022989"/>
    </source>
</evidence>
<evidence type="ECO:0000256" key="7">
    <source>
        <dbReference type="SAM" id="Phobius"/>
    </source>
</evidence>
<dbReference type="WBParaSite" id="jg25664">
    <property type="protein sequence ID" value="jg25664"/>
    <property type="gene ID" value="jg25664"/>
</dbReference>
<dbReference type="GO" id="GO:0042626">
    <property type="term" value="F:ATPase-coupled transmembrane transporter activity"/>
    <property type="evidence" value="ECO:0007669"/>
    <property type="project" value="TreeGrafter"/>
</dbReference>
<evidence type="ECO:0000256" key="5">
    <source>
        <dbReference type="ARBA" id="ARBA00023136"/>
    </source>
</evidence>
<keyword evidence="3" id="KW-0067">ATP-binding</keyword>
<dbReference type="Gene3D" id="3.40.50.300">
    <property type="entry name" value="P-loop containing nucleotide triphosphate hydrolases"/>
    <property type="match status" value="1"/>
</dbReference>
<dbReference type="PANTHER" id="PTHR24223:SF447">
    <property type="entry name" value="MULTIDRUG RESISTANCE-ASSOCIATED PROTEIN 5"/>
    <property type="match status" value="1"/>
</dbReference>
<dbReference type="InterPro" id="IPR036640">
    <property type="entry name" value="ABC1_TM_sf"/>
</dbReference>
<organism evidence="9 10">
    <name type="scientific">Ditylenchus dipsaci</name>
    <dbReference type="NCBI Taxonomy" id="166011"/>
    <lineage>
        <taxon>Eukaryota</taxon>
        <taxon>Metazoa</taxon>
        <taxon>Ecdysozoa</taxon>
        <taxon>Nematoda</taxon>
        <taxon>Chromadorea</taxon>
        <taxon>Rhabditida</taxon>
        <taxon>Tylenchina</taxon>
        <taxon>Tylenchomorpha</taxon>
        <taxon>Sphaerularioidea</taxon>
        <taxon>Anguinidae</taxon>
        <taxon>Anguininae</taxon>
        <taxon>Ditylenchus</taxon>
    </lineage>
</organism>
<keyword evidence="1 7" id="KW-0812">Transmembrane</keyword>
<dbReference type="GO" id="GO:0016020">
    <property type="term" value="C:membrane"/>
    <property type="evidence" value="ECO:0007669"/>
    <property type="project" value="InterPro"/>
</dbReference>